<keyword evidence="1" id="KW-0812">Transmembrane</keyword>
<reference evidence="3" key="1">
    <citation type="submission" date="2016-10" db="EMBL/GenBank/DDBJ databases">
        <authorList>
            <person name="Varghese N."/>
            <person name="Submissions S."/>
        </authorList>
    </citation>
    <scope>NUCLEOTIDE SEQUENCE [LARGE SCALE GENOMIC DNA]</scope>
    <source>
        <strain evidence="3">CGMCC 1.1761</strain>
    </source>
</reference>
<dbReference type="EMBL" id="FMTP01000001">
    <property type="protein sequence ID" value="SCW42071.1"/>
    <property type="molecule type" value="Genomic_DNA"/>
</dbReference>
<name>A0A1G4QC82_9HYPH</name>
<dbReference type="STRING" id="177413.SAMN05660859_1105"/>
<evidence type="ECO:0000313" key="3">
    <source>
        <dbReference type="Proteomes" id="UP000198889"/>
    </source>
</evidence>
<dbReference type="RefSeq" id="WP_091436790.1">
    <property type="nucleotide sequence ID" value="NZ_FMTP01000001.1"/>
</dbReference>
<gene>
    <name evidence="2" type="ORF">SAMN05660859_1105</name>
</gene>
<accession>A0A1G4QC82</accession>
<keyword evidence="1" id="KW-0472">Membrane</keyword>
<proteinExistence type="predicted"/>
<dbReference type="AlphaFoldDB" id="A0A1G4QC82"/>
<evidence type="ECO:0000313" key="2">
    <source>
        <dbReference type="EMBL" id="SCW42071.1"/>
    </source>
</evidence>
<feature type="transmembrane region" description="Helical" evidence="1">
    <location>
        <begin position="70"/>
        <end position="94"/>
    </location>
</feature>
<evidence type="ECO:0000256" key="1">
    <source>
        <dbReference type="SAM" id="Phobius"/>
    </source>
</evidence>
<keyword evidence="1" id="KW-1133">Transmembrane helix</keyword>
<organism evidence="2 3">
    <name type="scientific">Ancylobacter rudongensis</name>
    <dbReference type="NCBI Taxonomy" id="177413"/>
    <lineage>
        <taxon>Bacteria</taxon>
        <taxon>Pseudomonadati</taxon>
        <taxon>Pseudomonadota</taxon>
        <taxon>Alphaproteobacteria</taxon>
        <taxon>Hyphomicrobiales</taxon>
        <taxon>Xanthobacteraceae</taxon>
        <taxon>Ancylobacter</taxon>
    </lineage>
</organism>
<protein>
    <submittedName>
        <fullName evidence="2">Uncharacterized protein</fullName>
    </submittedName>
</protein>
<keyword evidence="3" id="KW-1185">Reference proteome</keyword>
<dbReference type="Proteomes" id="UP000198889">
    <property type="component" value="Unassembled WGS sequence"/>
</dbReference>
<feature type="transmembrane region" description="Helical" evidence="1">
    <location>
        <begin position="6"/>
        <end position="24"/>
    </location>
</feature>
<sequence length="99" mass="10388">MLVEFFWVAVVAGASAAAVIWVLATRTALGILRATNAGGLRYLLALLWPFGTRLVPGAAPAEATRLNKMLVGFFAALLIAIASMAVYSNLTFVLPAPTP</sequence>